<gene>
    <name evidence="2" type="ORF">HO133_000998</name>
</gene>
<dbReference type="EMBL" id="JACCJB010000011">
    <property type="protein sequence ID" value="KAF6222947.1"/>
    <property type="molecule type" value="Genomic_DNA"/>
</dbReference>
<feature type="region of interest" description="Disordered" evidence="1">
    <location>
        <begin position="1"/>
        <end position="29"/>
    </location>
</feature>
<name>A0A8H6CG78_9LECA</name>
<reference evidence="2 3" key="1">
    <citation type="journal article" date="2020" name="Genomics">
        <title>Complete, high-quality genomes from long-read metagenomic sequencing of two wolf lichen thalli reveals enigmatic genome architecture.</title>
        <authorList>
            <person name="McKenzie S.K."/>
            <person name="Walston R.F."/>
            <person name="Allen J.L."/>
        </authorList>
    </citation>
    <scope>NUCLEOTIDE SEQUENCE [LARGE SCALE GENOMIC DNA]</scope>
    <source>
        <strain evidence="2">WasteWater1</strain>
    </source>
</reference>
<dbReference type="RefSeq" id="XP_037152293.1">
    <property type="nucleotide sequence ID" value="XM_037291931.1"/>
</dbReference>
<comment type="caution">
    <text evidence="2">The sequence shown here is derived from an EMBL/GenBank/DDBJ whole genome shotgun (WGS) entry which is preliminary data.</text>
</comment>
<evidence type="ECO:0000313" key="3">
    <source>
        <dbReference type="Proteomes" id="UP000593566"/>
    </source>
</evidence>
<proteinExistence type="predicted"/>
<dbReference type="AlphaFoldDB" id="A0A8H6CG78"/>
<accession>A0A8H6CG78</accession>
<dbReference type="GeneID" id="59329416"/>
<organism evidence="2 3">
    <name type="scientific">Letharia lupina</name>
    <dbReference type="NCBI Taxonomy" id="560253"/>
    <lineage>
        <taxon>Eukaryota</taxon>
        <taxon>Fungi</taxon>
        <taxon>Dikarya</taxon>
        <taxon>Ascomycota</taxon>
        <taxon>Pezizomycotina</taxon>
        <taxon>Lecanoromycetes</taxon>
        <taxon>OSLEUM clade</taxon>
        <taxon>Lecanoromycetidae</taxon>
        <taxon>Lecanorales</taxon>
        <taxon>Lecanorineae</taxon>
        <taxon>Parmeliaceae</taxon>
        <taxon>Letharia</taxon>
    </lineage>
</organism>
<evidence type="ECO:0000313" key="2">
    <source>
        <dbReference type="EMBL" id="KAF6222947.1"/>
    </source>
</evidence>
<protein>
    <recommendedName>
        <fullName evidence="4">MFS maltose permease</fullName>
    </recommendedName>
</protein>
<keyword evidence="3" id="KW-1185">Reference proteome</keyword>
<evidence type="ECO:0008006" key="4">
    <source>
        <dbReference type="Google" id="ProtNLM"/>
    </source>
</evidence>
<dbReference type="Proteomes" id="UP000593566">
    <property type="component" value="Unassembled WGS sequence"/>
</dbReference>
<sequence length="608" mass="67353">MPFQRLPMSRLLSSTRPLRPPRSAKPLAGPRLFTQNSQLLLVSGVSPRPQLPFLHPATGSKNPPSATRNQFQNQLSRLITTERKLYFKDQLWKGAKYSVYGWAGLLLLSIMAFGLRNEVLERRFPSPPEWSMISRIIYRNANDLEHLDPSGTDPSDWSSAGDCNRRLLKRLEDPAVDGRDLRPLLQEEGDIYVAGSGKAGLDVSSKSEPWRRGYYTCLMGIAKASENREGWVCDTTRNKTFPPEYLIGPSNPRPKPVPYGAPPAPLEENCVPDFAPAENYYMKILTTQGFNTRQRLDAALAYADWLDFKGLSSTAEEMYSWGLDIAMGALPVGVNNIIDLKSGVIDQRATYISSNVLLATTSLAFHHARNNNLAAALPIYLSVLRARRQLPALSSQDGTGSNSRERSSIAQVLLFFQSMIVTPPYPPAPPTGDEIAFRTPAAKCEEAGVMAHVGEILFASSSVGSSAKVSSDTVKGSLVSSKSVAGQLKSRQSGLSWTRDAVDLAEATLTLADKDDEETRDKCSQCLALGMENWSKMVAKLLKDERKAKAEKQPKASSSRLWGSSATVEDEGRWEREFQVVDERLENVRRLLSRETDRKESKSGYLFM</sequence>
<evidence type="ECO:0000256" key="1">
    <source>
        <dbReference type="SAM" id="MobiDB-lite"/>
    </source>
</evidence>